<dbReference type="Proteomes" id="UP000747542">
    <property type="component" value="Unassembled WGS sequence"/>
</dbReference>
<feature type="non-terminal residue" evidence="2">
    <location>
        <position position="229"/>
    </location>
</feature>
<feature type="compositionally biased region" description="Basic and acidic residues" evidence="1">
    <location>
        <begin position="206"/>
        <end position="215"/>
    </location>
</feature>
<name>A0A8J5JB83_HOMAM</name>
<reference evidence="2" key="1">
    <citation type="journal article" date="2021" name="Sci. Adv.">
        <title>The American lobster genome reveals insights on longevity, neural, and immune adaptations.</title>
        <authorList>
            <person name="Polinski J.M."/>
            <person name="Zimin A.V."/>
            <person name="Clark K.F."/>
            <person name="Kohn A.B."/>
            <person name="Sadowski N."/>
            <person name="Timp W."/>
            <person name="Ptitsyn A."/>
            <person name="Khanna P."/>
            <person name="Romanova D.Y."/>
            <person name="Williams P."/>
            <person name="Greenwood S.J."/>
            <person name="Moroz L.L."/>
            <person name="Walt D.R."/>
            <person name="Bodnar A.G."/>
        </authorList>
    </citation>
    <scope>NUCLEOTIDE SEQUENCE</scope>
    <source>
        <strain evidence="2">GMGI-L3</strain>
    </source>
</reference>
<comment type="caution">
    <text evidence="2">The sequence shown here is derived from an EMBL/GenBank/DDBJ whole genome shotgun (WGS) entry which is preliminary data.</text>
</comment>
<feature type="compositionally biased region" description="Basic and acidic residues" evidence="1">
    <location>
        <begin position="82"/>
        <end position="99"/>
    </location>
</feature>
<gene>
    <name evidence="2" type="primary">Znf768-L3</name>
    <name evidence="2" type="ORF">Hamer_G029931</name>
</gene>
<sequence>MEQDVIATERKVQQDLDDLTKADPTLVIVMGVMGGLVLRVEVWAASSSTLVEERPISMSPPHGGRHNLGFQSDDPQRTCPRPRLEGDQHDPRAVNHDPRAVNYDPKAANYDPRVVNHDPRAANYDPKAANYDPRAANYPKAANYDPKAANYDPKAANYDPKAANYDPKAANYTNRDKHDRRTRQPQRPPRENGYHSESSRYYSDSAQREGGRTNDDLNDPYSLERRSRN</sequence>
<feature type="region of interest" description="Disordered" evidence="1">
    <location>
        <begin position="54"/>
        <end position="229"/>
    </location>
</feature>
<dbReference type="AlphaFoldDB" id="A0A8J5JB83"/>
<accession>A0A8J5JB83</accession>
<evidence type="ECO:0000313" key="2">
    <source>
        <dbReference type="EMBL" id="KAG7154124.1"/>
    </source>
</evidence>
<proteinExistence type="predicted"/>
<keyword evidence="3" id="KW-1185">Reference proteome</keyword>
<feature type="compositionally biased region" description="Basic and acidic residues" evidence="1">
    <location>
        <begin position="188"/>
        <end position="198"/>
    </location>
</feature>
<dbReference type="EMBL" id="JAHLQT010045175">
    <property type="protein sequence ID" value="KAG7154124.1"/>
    <property type="molecule type" value="Genomic_DNA"/>
</dbReference>
<protein>
    <submittedName>
        <fullName evidence="2">Zinc finger protein 768-like 3</fullName>
    </submittedName>
</protein>
<evidence type="ECO:0000313" key="3">
    <source>
        <dbReference type="Proteomes" id="UP000747542"/>
    </source>
</evidence>
<evidence type="ECO:0000256" key="1">
    <source>
        <dbReference type="SAM" id="MobiDB-lite"/>
    </source>
</evidence>
<organism evidence="2 3">
    <name type="scientific">Homarus americanus</name>
    <name type="common">American lobster</name>
    <dbReference type="NCBI Taxonomy" id="6706"/>
    <lineage>
        <taxon>Eukaryota</taxon>
        <taxon>Metazoa</taxon>
        <taxon>Ecdysozoa</taxon>
        <taxon>Arthropoda</taxon>
        <taxon>Crustacea</taxon>
        <taxon>Multicrustacea</taxon>
        <taxon>Malacostraca</taxon>
        <taxon>Eumalacostraca</taxon>
        <taxon>Eucarida</taxon>
        <taxon>Decapoda</taxon>
        <taxon>Pleocyemata</taxon>
        <taxon>Astacidea</taxon>
        <taxon>Nephropoidea</taxon>
        <taxon>Nephropidae</taxon>
        <taxon>Homarus</taxon>
    </lineage>
</organism>